<feature type="domain" description="S-layer protein C-terminal" evidence="10">
    <location>
        <begin position="1561"/>
        <end position="1625"/>
    </location>
</feature>
<comment type="similarity">
    <text evidence="1 7">Belongs to the peptidase S8 family.</text>
</comment>
<dbReference type="Pfam" id="PF06280">
    <property type="entry name" value="fn3_5"/>
    <property type="match status" value="1"/>
</dbReference>
<dbReference type="RefSeq" id="WP_013851245.1">
    <property type="nucleotide sequence ID" value="NZ_CP123735.1"/>
</dbReference>
<name>A0AAX3UEG3_9LACO</name>
<evidence type="ECO:0000256" key="6">
    <source>
        <dbReference type="PIRSR" id="PIRSR615500-1"/>
    </source>
</evidence>
<evidence type="ECO:0000256" key="3">
    <source>
        <dbReference type="ARBA" id="ARBA00022729"/>
    </source>
</evidence>
<evidence type="ECO:0000259" key="10">
    <source>
        <dbReference type="Pfam" id="PF03217"/>
    </source>
</evidence>
<gene>
    <name evidence="12" type="ORF">QEJ78_11455</name>
</gene>
<dbReference type="GO" id="GO:0004252">
    <property type="term" value="F:serine-type endopeptidase activity"/>
    <property type="evidence" value="ECO:0007669"/>
    <property type="project" value="UniProtKB-UniRule"/>
</dbReference>
<dbReference type="PROSITE" id="PS00138">
    <property type="entry name" value="SUBTILASE_SER"/>
    <property type="match status" value="1"/>
</dbReference>
<dbReference type="InterPro" id="IPR036852">
    <property type="entry name" value="Peptidase_S8/S53_dom_sf"/>
</dbReference>
<dbReference type="InterPro" id="IPR034216">
    <property type="entry name" value="C5a_Peptidase"/>
</dbReference>
<dbReference type="PANTHER" id="PTHR43806">
    <property type="entry name" value="PEPTIDASE S8"/>
    <property type="match status" value="1"/>
</dbReference>
<dbReference type="PANTHER" id="PTHR43806:SF11">
    <property type="entry name" value="CEREVISIN-RELATED"/>
    <property type="match status" value="1"/>
</dbReference>
<dbReference type="InterPro" id="IPR010435">
    <property type="entry name" value="C5a/SBT2-like_Fn3"/>
</dbReference>
<accession>A0AAX3UEG3</accession>
<reference evidence="12" key="2">
    <citation type="submission" date="2023-04" db="EMBL/GenBank/DDBJ databases">
        <authorList>
            <person name="Wang Y."/>
        </authorList>
    </citation>
    <scope>NUCLEOTIDE SEQUENCE</scope>
    <source>
        <strain evidence="12">ZW18</strain>
    </source>
</reference>
<feature type="compositionally biased region" description="Low complexity" evidence="8">
    <location>
        <begin position="1445"/>
        <end position="1466"/>
    </location>
</feature>
<evidence type="ECO:0000259" key="11">
    <source>
        <dbReference type="Pfam" id="PF06280"/>
    </source>
</evidence>
<keyword evidence="2 7" id="KW-0645">Protease</keyword>
<dbReference type="InterPro" id="IPR015500">
    <property type="entry name" value="Peptidase_S8_subtilisin-rel"/>
</dbReference>
<dbReference type="Gene3D" id="3.40.50.200">
    <property type="entry name" value="Peptidase S8/S53 domain"/>
    <property type="match status" value="1"/>
</dbReference>
<feature type="domain" description="S-layer protein C-terminal" evidence="10">
    <location>
        <begin position="1491"/>
        <end position="1556"/>
    </location>
</feature>
<protein>
    <submittedName>
        <fullName evidence="12">S8 family serine peptidase</fullName>
    </submittedName>
</protein>
<organism evidence="12 13">
    <name type="scientific">Lactobacillus kefiranofaciens</name>
    <dbReference type="NCBI Taxonomy" id="267818"/>
    <lineage>
        <taxon>Bacteria</taxon>
        <taxon>Bacillati</taxon>
        <taxon>Bacillota</taxon>
        <taxon>Bacilli</taxon>
        <taxon>Lactobacillales</taxon>
        <taxon>Lactobacillaceae</taxon>
        <taxon>Lactobacillus</taxon>
    </lineage>
</organism>
<dbReference type="CDD" id="cd07475">
    <property type="entry name" value="Peptidases_S8_C5a_Peptidase"/>
    <property type="match status" value="1"/>
</dbReference>
<reference evidence="12" key="1">
    <citation type="journal article" date="2022" name="Food Funct.">
        <title>Lactobacillus kefiranofaciens ZW18 from Kefir enhances the anti-tumor effect of anti-programmed cell death 1 (PD-1) immunotherapy by modulating the gut microbiota.</title>
        <authorList>
            <person name="Zhao J."/>
            <person name="Wang Y."/>
            <person name="Wang J."/>
            <person name="Lv M."/>
            <person name="Zhou C."/>
            <person name="Jia L."/>
            <person name="Geng W."/>
        </authorList>
    </citation>
    <scope>NUCLEOTIDE SEQUENCE</scope>
    <source>
        <strain evidence="12">ZW18</strain>
    </source>
</reference>
<feature type="compositionally biased region" description="Low complexity" evidence="8">
    <location>
        <begin position="110"/>
        <end position="174"/>
    </location>
</feature>
<feature type="region of interest" description="Disordered" evidence="8">
    <location>
        <begin position="1441"/>
        <end position="1467"/>
    </location>
</feature>
<evidence type="ECO:0000256" key="7">
    <source>
        <dbReference type="PROSITE-ProRule" id="PRU01240"/>
    </source>
</evidence>
<feature type="active site" description="Charge relay system" evidence="6 7">
    <location>
        <position position="213"/>
    </location>
</feature>
<dbReference type="InterPro" id="IPR023828">
    <property type="entry name" value="Peptidase_S8_Ser-AS"/>
</dbReference>
<sequence length="1693" mass="184860">MINFTKPNGHKDLSFVFKTRESLNRVEIQRKANVMISMRKKWAAAAIIALASGSTVFLAKANTANAATEDPNSSNVQMQVTKQDNKQTENNSSNVVQAVNDAVQNNQNKQANNKTEDNQTTQASQQTQTNQTDTQTQTAKTNTQASQQTQTNQTDTQTQTAKTNTQATAQSTAKEGLPQPAAPANQADHVKGNVQSAWDQGYKGQGTVVAVIDSGADPTHKDFQTMPQNPKLNRDEMQKKIDQQGYGKYVNEKFPYVYNYADRDNDYITSDDTNPNDSPHGQHVSGIIAADGQPNGNQQYVVGVAPEAQLMQLRVFGQFSDEKTDDVAKAIYDATNLGADVIQMSLGQGVADQQFTNIEQKAVQYAINHGVFVSISASNNGNSASVDNPSNVTDAFYQSGSAAGNYEPLNSSTVANPAASKNALTVAAETSDLGANSDMAYFSSWGPVQDMTLKPDLSAPGYQVVSTVNHNQYQTMSGTSMAGPFAAGSAALVLQRLKRTNPELKGAQLVAAVKALLMNSAKPQTQNGYTTPVSPRRQGAGQIDVGAATAAPVYVTTDDGTSSVSLHQVGENTDFTLTFHNLTDQAQTYTFSDLGGGYTEKRDSETGVFHDVQLAGAQVNGENTFVLAPKETKQVKYSLNLTGLTKNQLVEGFLRFTNNNDHSTVSVPYLAYYGDLTSENVFDQNANDAHPDIQGNRFVNEQNYPRGIADQESLKELVNVDGDYNWQEVAKLYESGKVAFSPNNDQKSDLLKPYTYLKQNVKDLKVEILDAKGNVVRVVADVQGVDKSYDENGVTKDTSLSVSMRDNPDAFEWDGKVYNTKTGKMETAKDGNYTYRFVATLWNKGPHQVQSADFPVVVDTVAPTLSNVKYDATTHTVSGNYADTGAGFTNYSYATVTVNDKVFGYKLNDGQSGFDNSEKTKGHFAFVLGADAQRALSDAENKLTVALSDVADNTVAASVDVAAKNNQPAVSVWNATDGLKFDQNSKNFNKQTNTYTLVGGANQDFYLNGRLVQVHNGQYEAPVKANTTELVFSSDQAGRNVLKEFSTVTPKAFFNWQETDTFSGNFGVMINSVKTNHPDDVVVQAAVPKGNNVKAFAKDYFTGELYTADVNNGVATFHVHTSINKGTDGVYKRALLIGWTEVDGPTFNDKQETNQGGVASTNHLGVFYFENAPTRTVYTNRNDLGVTVQDEAAQLDSFGPDAYPGHAPSSLTTRTDPNKDIHFDYMNDNDTTRFGQNAVVKGYYDPTTKKFTVTGKVDADVTSLTVLGDNPNEDAPQNQVRLGQDGKFAFTVTAENAGQRPIAYFYKTRNGQTVRGTLNLILDTVASTLKIDQVNGNDLELWTNNPKFVLSGTVNDNLDGYKLYVNGNNIYREFENSGYNRLAGLNTDAEFTNPYGEHAFSQEENLNDDNNNPTTHVFTVYAVDQVGNKVEKKLTVHFDPNYVAPTNNPDTGNTDNTGTTVDTTPNNPAPVVTEASNVSSENTENGNSVLTGKAFKLLHNAFLYNKDGEVALTADANKSSLLRKGQRITALDNARVVTIKGVHFYRVGNNQFVKVANTVLQAGKRLQLKHNAYVYDEKGQVVKKQGEKVLLKKGKWISALNNADKFVFKGQTFYKLANGQFVKVANTEWQKPKKVKLTHNAFVYDEQGKRVKKSKMLRKGQTVLAANNAEKFVIKGKTYYQVGKNYVKVANTL</sequence>
<keyword evidence="4 7" id="KW-0378">Hydrolase</keyword>
<dbReference type="GO" id="GO:0006508">
    <property type="term" value="P:proteolysis"/>
    <property type="evidence" value="ECO:0007669"/>
    <property type="project" value="UniProtKB-KW"/>
</dbReference>
<dbReference type="Pfam" id="PF00082">
    <property type="entry name" value="Peptidase_S8"/>
    <property type="match status" value="1"/>
</dbReference>
<evidence type="ECO:0000256" key="4">
    <source>
        <dbReference type="ARBA" id="ARBA00022801"/>
    </source>
</evidence>
<evidence type="ECO:0000256" key="1">
    <source>
        <dbReference type="ARBA" id="ARBA00011073"/>
    </source>
</evidence>
<feature type="domain" description="Peptidase S8/S53" evidence="9">
    <location>
        <begin position="204"/>
        <end position="541"/>
    </location>
</feature>
<feature type="domain" description="S-layer protein C-terminal" evidence="10">
    <location>
        <begin position="1630"/>
        <end position="1690"/>
    </location>
</feature>
<keyword evidence="5 7" id="KW-0720">Serine protease</keyword>
<dbReference type="PROSITE" id="PS51892">
    <property type="entry name" value="SUBTILASE"/>
    <property type="match status" value="1"/>
</dbReference>
<evidence type="ECO:0000259" key="9">
    <source>
        <dbReference type="Pfam" id="PF00082"/>
    </source>
</evidence>
<feature type="domain" description="C5a peptidase/Subtilisin-like protease SBT2-like Fn3-like" evidence="11">
    <location>
        <begin position="564"/>
        <end position="670"/>
    </location>
</feature>
<dbReference type="Gene3D" id="2.60.40.1710">
    <property type="entry name" value="Subtilisin-like superfamily"/>
    <property type="match status" value="1"/>
</dbReference>
<feature type="region of interest" description="Disordered" evidence="8">
    <location>
        <begin position="110"/>
        <end position="186"/>
    </location>
</feature>
<feature type="compositionally biased region" description="Polar residues" evidence="8">
    <location>
        <begin position="66"/>
        <end position="82"/>
    </location>
</feature>
<dbReference type="Pfam" id="PF03217">
    <property type="entry name" value="SlpA"/>
    <property type="match status" value="3"/>
</dbReference>
<dbReference type="PRINTS" id="PR00723">
    <property type="entry name" value="SUBTILISIN"/>
</dbReference>
<dbReference type="GO" id="GO:0016020">
    <property type="term" value="C:membrane"/>
    <property type="evidence" value="ECO:0007669"/>
    <property type="project" value="InterPro"/>
</dbReference>
<dbReference type="InterPro" id="IPR024968">
    <property type="entry name" value="SlpA_C_lactobacillus"/>
</dbReference>
<dbReference type="EMBL" id="CP123735">
    <property type="protein sequence ID" value="WGO85899.1"/>
    <property type="molecule type" value="Genomic_DNA"/>
</dbReference>
<keyword evidence="3" id="KW-0732">Signal</keyword>
<dbReference type="InterPro" id="IPR000209">
    <property type="entry name" value="Peptidase_S8/S53_dom"/>
</dbReference>
<proteinExistence type="inferred from homology"/>
<evidence type="ECO:0000256" key="2">
    <source>
        <dbReference type="ARBA" id="ARBA00022670"/>
    </source>
</evidence>
<dbReference type="Proteomes" id="UP001242513">
    <property type="component" value="Chromosome"/>
</dbReference>
<evidence type="ECO:0000256" key="5">
    <source>
        <dbReference type="ARBA" id="ARBA00022825"/>
    </source>
</evidence>
<feature type="active site" description="Charge relay system" evidence="6 7">
    <location>
        <position position="280"/>
    </location>
</feature>
<evidence type="ECO:0000313" key="13">
    <source>
        <dbReference type="Proteomes" id="UP001242513"/>
    </source>
</evidence>
<dbReference type="SUPFAM" id="SSF52743">
    <property type="entry name" value="Subtilisin-like"/>
    <property type="match status" value="1"/>
</dbReference>
<dbReference type="InterPro" id="IPR050131">
    <property type="entry name" value="Peptidase_S8_subtilisin-like"/>
</dbReference>
<feature type="active site" description="Charge relay system" evidence="6 7">
    <location>
        <position position="480"/>
    </location>
</feature>
<evidence type="ECO:0000256" key="8">
    <source>
        <dbReference type="SAM" id="MobiDB-lite"/>
    </source>
</evidence>
<feature type="region of interest" description="Disordered" evidence="8">
    <location>
        <begin position="66"/>
        <end position="91"/>
    </location>
</feature>
<evidence type="ECO:0000313" key="12">
    <source>
        <dbReference type="EMBL" id="WGO85899.1"/>
    </source>
</evidence>